<dbReference type="SUPFAM" id="SSF51735">
    <property type="entry name" value="NAD(P)-binding Rossmann-fold domains"/>
    <property type="match status" value="1"/>
</dbReference>
<dbReference type="InterPro" id="IPR007698">
    <property type="entry name" value="AlaDH/PNT_NAD(H)-bd"/>
</dbReference>
<dbReference type="InterPro" id="IPR007886">
    <property type="entry name" value="AlaDH/PNT_N"/>
</dbReference>
<accession>A0A023E0D6</accession>
<evidence type="ECO:0000256" key="2">
    <source>
        <dbReference type="ARBA" id="ARBA00012943"/>
    </source>
</evidence>
<dbReference type="GO" id="GO:0050661">
    <property type="term" value="F:NADP binding"/>
    <property type="evidence" value="ECO:0007669"/>
    <property type="project" value="TreeGrafter"/>
</dbReference>
<dbReference type="PANTHER" id="PTHR10160:SF19">
    <property type="entry name" value="PROTON-TRANSLOCATING NAD(P)(+) TRANSHYDROGENASE"/>
    <property type="match status" value="1"/>
</dbReference>
<protein>
    <recommendedName>
        <fullName evidence="2">proton-translocating NAD(P)(+) transhydrogenase</fullName>
        <ecNumber evidence="2">7.1.1.1</ecNumber>
    </recommendedName>
</protein>
<dbReference type="PANTHER" id="PTHR10160">
    <property type="entry name" value="NAD(P) TRANSHYDROGENASE"/>
    <property type="match status" value="1"/>
</dbReference>
<dbReference type="RefSeq" id="WP_006300685.1">
    <property type="nucleotide sequence ID" value="NZ_BAUP01000097.1"/>
</dbReference>
<dbReference type="SUPFAM" id="SSF52283">
    <property type="entry name" value="Formate/glycerate dehydrogenase catalytic domain-like"/>
    <property type="match status" value="1"/>
</dbReference>
<dbReference type="GO" id="GO:0006740">
    <property type="term" value="P:NADPH regeneration"/>
    <property type="evidence" value="ECO:0007669"/>
    <property type="project" value="TreeGrafter"/>
</dbReference>
<evidence type="ECO:0000256" key="6">
    <source>
        <dbReference type="ARBA" id="ARBA00023027"/>
    </source>
</evidence>
<dbReference type="Pfam" id="PF01262">
    <property type="entry name" value="AlaDh_PNT_C"/>
    <property type="match status" value="1"/>
</dbReference>
<dbReference type="EC" id="7.1.1.1" evidence="2"/>
<name>A0A023E0D6_9PROT</name>
<dbReference type="SMART" id="SM01002">
    <property type="entry name" value="AlaDh_PNT_C"/>
    <property type="match status" value="1"/>
</dbReference>
<evidence type="ECO:0000256" key="3">
    <source>
        <dbReference type="ARBA" id="ARBA00022741"/>
    </source>
</evidence>
<evidence type="ECO:0000259" key="9">
    <source>
        <dbReference type="SMART" id="SM01003"/>
    </source>
</evidence>
<dbReference type="SMART" id="SM01003">
    <property type="entry name" value="AlaDh_PNT_N"/>
    <property type="match status" value="1"/>
</dbReference>
<dbReference type="STRING" id="1427503.HE1_00786"/>
<dbReference type="EMBL" id="BAUP01000097">
    <property type="protein sequence ID" value="GAJ46452.1"/>
    <property type="molecule type" value="Genomic_DNA"/>
</dbReference>
<dbReference type="GO" id="GO:0008750">
    <property type="term" value="F:proton-translocating NAD(P)+ transhydrogenase activity"/>
    <property type="evidence" value="ECO:0007669"/>
    <property type="project" value="UniProtKB-EC"/>
</dbReference>
<keyword evidence="5" id="KW-1278">Translocase</keyword>
<proteinExistence type="predicted"/>
<dbReference type="GO" id="GO:0005886">
    <property type="term" value="C:plasma membrane"/>
    <property type="evidence" value="ECO:0007669"/>
    <property type="project" value="TreeGrafter"/>
</dbReference>
<evidence type="ECO:0000259" key="8">
    <source>
        <dbReference type="SMART" id="SM01002"/>
    </source>
</evidence>
<gene>
    <name evidence="10" type="ORF">HE1_00786</name>
</gene>
<dbReference type="InterPro" id="IPR036291">
    <property type="entry name" value="NAD(P)-bd_dom_sf"/>
</dbReference>
<evidence type="ECO:0000256" key="7">
    <source>
        <dbReference type="ARBA" id="ARBA00048202"/>
    </source>
</evidence>
<evidence type="ECO:0000256" key="4">
    <source>
        <dbReference type="ARBA" id="ARBA00022857"/>
    </source>
</evidence>
<dbReference type="Proteomes" id="UP000024842">
    <property type="component" value="Unassembled WGS sequence"/>
</dbReference>
<reference evidence="10 11" key="1">
    <citation type="journal article" date="2014" name="FEMS Microbiol. Lett.">
        <title>Draft genome sequences of three Holospora species (Holospora obtusa, Holospora undulata, and Holospora elegans), endonuclear symbiotic bacteria of the ciliate Paramecium caudatum.</title>
        <authorList>
            <person name="Dohra H."/>
            <person name="Tanaka K."/>
            <person name="Suzuki T."/>
            <person name="Fujishima M."/>
            <person name="Suzuki H."/>
        </authorList>
    </citation>
    <scope>NUCLEOTIDE SEQUENCE [LARGE SCALE GENOMIC DNA]</scope>
    <source>
        <strain evidence="10 11">E1</strain>
    </source>
</reference>
<feature type="domain" description="Alanine dehydrogenase/pyridine nucleotide transhydrogenase N-terminal" evidence="9">
    <location>
        <begin position="4"/>
        <end position="133"/>
    </location>
</feature>
<evidence type="ECO:0000313" key="11">
    <source>
        <dbReference type="Proteomes" id="UP000024842"/>
    </source>
</evidence>
<keyword evidence="11" id="KW-1185">Reference proteome</keyword>
<dbReference type="Gene3D" id="3.40.50.720">
    <property type="entry name" value="NAD(P)-binding Rossmann-like Domain"/>
    <property type="match status" value="2"/>
</dbReference>
<keyword evidence="6" id="KW-0520">NAD</keyword>
<evidence type="ECO:0000256" key="5">
    <source>
        <dbReference type="ARBA" id="ARBA00022967"/>
    </source>
</evidence>
<organism evidence="10 11">
    <name type="scientific">Holospora elegans E1</name>
    <dbReference type="NCBI Taxonomy" id="1427503"/>
    <lineage>
        <taxon>Bacteria</taxon>
        <taxon>Pseudomonadati</taxon>
        <taxon>Pseudomonadota</taxon>
        <taxon>Alphaproteobacteria</taxon>
        <taxon>Holosporales</taxon>
        <taxon>Holosporaceae</taxon>
        <taxon>Holospora</taxon>
    </lineage>
</organism>
<comment type="catalytic activity">
    <reaction evidence="7">
        <text>NAD(+) + NADPH + H(+)(in) = NADH + NADP(+) + H(+)(out)</text>
        <dbReference type="Rhea" id="RHEA:47992"/>
        <dbReference type="ChEBI" id="CHEBI:15378"/>
        <dbReference type="ChEBI" id="CHEBI:57540"/>
        <dbReference type="ChEBI" id="CHEBI:57783"/>
        <dbReference type="ChEBI" id="CHEBI:57945"/>
        <dbReference type="ChEBI" id="CHEBI:58349"/>
        <dbReference type="EC" id="7.1.1.1"/>
    </reaction>
</comment>
<sequence>MKIIVPANTVVQDKRVALAPEHIPSLTALGFEIWFENCTVPFSVDSYKAQGVKWTDDKADLCRDAALLLSVGGVSSEILNLLPRHTRIVGLLGGKTQAELYKDFFTQAYALELLPRISRAQFMDVLSSQAALMGYWAVIQVASRLPRILPMMTTAAGTLFPAQILVLGAGVAGLQAIGMGRRLGAKISACDVRAKAQEQVESLGAKFLHLPGIQDGEGSGGYARALTVQEQRAQQEFLKTVLPSYNAVICSALVHGGDAPLLLTKEMLSLCQPGTVIVDLATHLGALGNCDFTQAGKGIRFEEVTTIGAFYPLSDLAVSASLLYGKNLLALINLLWNAKTKCWTSPKDDPLLEAMCITE</sequence>
<dbReference type="AlphaFoldDB" id="A0A023E0D6"/>
<dbReference type="OrthoDB" id="9804592at2"/>
<evidence type="ECO:0000256" key="1">
    <source>
        <dbReference type="ARBA" id="ARBA00003943"/>
    </source>
</evidence>
<feature type="domain" description="Alanine dehydrogenase/pyridine nucleotide transhydrogenase NAD(H)-binding" evidence="8">
    <location>
        <begin position="142"/>
        <end position="308"/>
    </location>
</feature>
<keyword evidence="3" id="KW-0547">Nucleotide-binding</keyword>
<evidence type="ECO:0000313" key="10">
    <source>
        <dbReference type="EMBL" id="GAJ46452.1"/>
    </source>
</evidence>
<comment type="function">
    <text evidence="1">The transhydrogenation between NADH and NADP is coupled to respiration and ATP hydrolysis and functions as a proton pump across the membrane.</text>
</comment>
<dbReference type="Pfam" id="PF05222">
    <property type="entry name" value="AlaDh_PNT_N"/>
    <property type="match status" value="1"/>
</dbReference>
<comment type="caution">
    <text evidence="10">The sequence shown here is derived from an EMBL/GenBank/DDBJ whole genome shotgun (WGS) entry which is preliminary data.</text>
</comment>
<keyword evidence="4" id="KW-0521">NADP</keyword>